<dbReference type="SUPFAM" id="SSF103515">
    <property type="entry name" value="Autotransporter"/>
    <property type="match status" value="1"/>
</dbReference>
<dbReference type="Proteomes" id="UP000321638">
    <property type="component" value="Unassembled WGS sequence"/>
</dbReference>
<proteinExistence type="predicted"/>
<name>A0A5C8PR96_9HYPH</name>
<dbReference type="InterPro" id="IPR005546">
    <property type="entry name" value="Autotransporte_beta"/>
</dbReference>
<evidence type="ECO:0000256" key="1">
    <source>
        <dbReference type="SAM" id="MobiDB-lite"/>
    </source>
</evidence>
<organism evidence="3 4">
    <name type="scientific">Vineibacter terrae</name>
    <dbReference type="NCBI Taxonomy" id="2586908"/>
    <lineage>
        <taxon>Bacteria</taxon>
        <taxon>Pseudomonadati</taxon>
        <taxon>Pseudomonadota</taxon>
        <taxon>Alphaproteobacteria</taxon>
        <taxon>Hyphomicrobiales</taxon>
        <taxon>Vineibacter</taxon>
    </lineage>
</organism>
<feature type="compositionally biased region" description="Low complexity" evidence="1">
    <location>
        <begin position="91"/>
        <end position="104"/>
    </location>
</feature>
<dbReference type="Gene3D" id="2.40.128.130">
    <property type="entry name" value="Autotransporter beta-domain"/>
    <property type="match status" value="1"/>
</dbReference>
<feature type="domain" description="Autotransporter" evidence="2">
    <location>
        <begin position="3"/>
        <end position="77"/>
    </location>
</feature>
<gene>
    <name evidence="3" type="ORF">FHP25_08535</name>
</gene>
<comment type="caution">
    <text evidence="3">The sequence shown here is derived from an EMBL/GenBank/DDBJ whole genome shotgun (WGS) entry which is preliminary data.</text>
</comment>
<feature type="region of interest" description="Disordered" evidence="1">
    <location>
        <begin position="77"/>
        <end position="110"/>
    </location>
</feature>
<evidence type="ECO:0000313" key="4">
    <source>
        <dbReference type="Proteomes" id="UP000321638"/>
    </source>
</evidence>
<dbReference type="Pfam" id="PF03797">
    <property type="entry name" value="Autotransporter"/>
    <property type="match status" value="1"/>
</dbReference>
<dbReference type="InterPro" id="IPR036709">
    <property type="entry name" value="Autotransporte_beta_dom_sf"/>
</dbReference>
<reference evidence="3 4" key="1">
    <citation type="submission" date="2019-06" db="EMBL/GenBank/DDBJ databases">
        <title>New taxonomy in bacterial strain CC-CFT640, isolated from vineyard.</title>
        <authorList>
            <person name="Lin S.-Y."/>
            <person name="Tsai C.-F."/>
            <person name="Young C.-C."/>
        </authorList>
    </citation>
    <scope>NUCLEOTIDE SEQUENCE [LARGE SCALE GENOMIC DNA]</scope>
    <source>
        <strain evidence="3 4">CC-CFT640</strain>
    </source>
</reference>
<evidence type="ECO:0000313" key="3">
    <source>
        <dbReference type="EMBL" id="TXL78281.1"/>
    </source>
</evidence>
<sequence>MLSARFDSTNGDSDFQAYSLGAYWTHLGPSGWYLDAIVQGTIYVVSSDAHRGIPKMKTDGGGVAASLEGGYPFQLGNGGGGRLGHGFPPVQHGLRGQRGPRQGRASGHLG</sequence>
<dbReference type="OrthoDB" id="6053567at2"/>
<accession>A0A5C8PR96</accession>
<dbReference type="GO" id="GO:0019867">
    <property type="term" value="C:outer membrane"/>
    <property type="evidence" value="ECO:0007669"/>
    <property type="project" value="InterPro"/>
</dbReference>
<dbReference type="NCBIfam" id="TIGR01414">
    <property type="entry name" value="autotrans_barl"/>
    <property type="match status" value="1"/>
</dbReference>
<dbReference type="AlphaFoldDB" id="A0A5C8PR96"/>
<keyword evidence="4" id="KW-1185">Reference proteome</keyword>
<dbReference type="EMBL" id="VDUZ01000007">
    <property type="protein sequence ID" value="TXL78281.1"/>
    <property type="molecule type" value="Genomic_DNA"/>
</dbReference>
<protein>
    <submittedName>
        <fullName evidence="3">Autotransporter outer membrane beta-barrel domain-containing protein</fullName>
    </submittedName>
</protein>
<dbReference type="InterPro" id="IPR006315">
    <property type="entry name" value="OM_autotransptr_brl_dom"/>
</dbReference>
<dbReference type="RefSeq" id="WP_147846500.1">
    <property type="nucleotide sequence ID" value="NZ_VDUZ01000007.1"/>
</dbReference>
<evidence type="ECO:0000259" key="2">
    <source>
        <dbReference type="Pfam" id="PF03797"/>
    </source>
</evidence>